<evidence type="ECO:0000256" key="1">
    <source>
        <dbReference type="ARBA" id="ARBA00022801"/>
    </source>
</evidence>
<dbReference type="GO" id="GO:0005615">
    <property type="term" value="C:extracellular space"/>
    <property type="evidence" value="ECO:0007669"/>
    <property type="project" value="TreeGrafter"/>
</dbReference>
<comment type="caution">
    <text evidence="3">The sequence shown here is derived from an EMBL/GenBank/DDBJ whole genome shotgun (WGS) entry which is preliminary data.</text>
</comment>
<dbReference type="GO" id="GO:0008081">
    <property type="term" value="F:phosphoric diester hydrolase activity"/>
    <property type="evidence" value="ECO:0007669"/>
    <property type="project" value="TreeGrafter"/>
</dbReference>
<proteinExistence type="predicted"/>
<feature type="non-terminal residue" evidence="3">
    <location>
        <position position="1"/>
    </location>
</feature>
<organism evidence="3 4">
    <name type="scientific">Pararge aegeria aegeria</name>
    <dbReference type="NCBI Taxonomy" id="348720"/>
    <lineage>
        <taxon>Eukaryota</taxon>
        <taxon>Metazoa</taxon>
        <taxon>Ecdysozoa</taxon>
        <taxon>Arthropoda</taxon>
        <taxon>Hexapoda</taxon>
        <taxon>Insecta</taxon>
        <taxon>Pterygota</taxon>
        <taxon>Neoptera</taxon>
        <taxon>Endopterygota</taxon>
        <taxon>Lepidoptera</taxon>
        <taxon>Glossata</taxon>
        <taxon>Ditrysia</taxon>
        <taxon>Papilionoidea</taxon>
        <taxon>Nymphalidae</taxon>
        <taxon>Satyrinae</taxon>
        <taxon>Satyrini</taxon>
        <taxon>Parargina</taxon>
        <taxon>Pararge</taxon>
    </lineage>
</organism>
<protein>
    <submittedName>
        <fullName evidence="3">Jg23000 protein</fullName>
    </submittedName>
</protein>
<dbReference type="Proteomes" id="UP000838756">
    <property type="component" value="Unassembled WGS sequence"/>
</dbReference>
<accession>A0A8S4R0K7</accession>
<dbReference type="EMBL" id="CAKXAJ010021353">
    <property type="protein sequence ID" value="CAH2226454.1"/>
    <property type="molecule type" value="Genomic_DNA"/>
</dbReference>
<dbReference type="PANTHER" id="PTHR10340">
    <property type="entry name" value="SPHINGOMYELIN PHOSPHODIESTERASE"/>
    <property type="match status" value="1"/>
</dbReference>
<evidence type="ECO:0000256" key="2">
    <source>
        <dbReference type="ARBA" id="ARBA00023180"/>
    </source>
</evidence>
<dbReference type="OrthoDB" id="348678at2759"/>
<keyword evidence="4" id="KW-1185">Reference proteome</keyword>
<dbReference type="PANTHER" id="PTHR10340:SF57">
    <property type="entry name" value="METALLOPHOS DOMAIN-CONTAINING PROTEIN"/>
    <property type="match status" value="1"/>
</dbReference>
<dbReference type="AlphaFoldDB" id="A0A8S4R0K7"/>
<gene>
    <name evidence="3" type="primary">jg23000</name>
    <name evidence="3" type="ORF">PAEG_LOCUS7159</name>
</gene>
<reference evidence="3" key="1">
    <citation type="submission" date="2022-03" db="EMBL/GenBank/DDBJ databases">
        <authorList>
            <person name="Lindestad O."/>
        </authorList>
    </citation>
    <scope>NUCLEOTIDE SEQUENCE</scope>
</reference>
<sequence length="177" mass="20128">MEHLSEEIKLEAVRNVTDILSRTFSSQFVFPALGHNDPPPSKKLVVMWSQWLPTEALLSFETERIAQAFTHATCGLTYSQKSCNSLRVQYDIDFRVVLGLSRFIAQQARDILSSSMEHLSEEIKLEAVRNVTDILSRTFSSQFVFPALGHNDPPPSKKLVVMWSQWLPTEALLSFET</sequence>
<keyword evidence="1" id="KW-0378">Hydrolase</keyword>
<evidence type="ECO:0000313" key="4">
    <source>
        <dbReference type="Proteomes" id="UP000838756"/>
    </source>
</evidence>
<name>A0A8S4R0K7_9NEOP</name>
<keyword evidence="2" id="KW-0325">Glycoprotein</keyword>
<evidence type="ECO:0000313" key="3">
    <source>
        <dbReference type="EMBL" id="CAH2226454.1"/>
    </source>
</evidence>